<keyword evidence="2" id="KW-1003">Cell membrane</keyword>
<dbReference type="Pfam" id="PF00015">
    <property type="entry name" value="MCPsignal"/>
    <property type="match status" value="1"/>
</dbReference>
<dbReference type="Gene3D" id="1.10.287.950">
    <property type="entry name" value="Methyl-accepting chemotaxis protein"/>
    <property type="match status" value="1"/>
</dbReference>
<keyword evidence="4 9" id="KW-1133">Transmembrane helix</keyword>
<evidence type="ECO:0000256" key="3">
    <source>
        <dbReference type="ARBA" id="ARBA00022692"/>
    </source>
</evidence>
<feature type="domain" description="HAMP" evidence="12">
    <location>
        <begin position="208"/>
        <end position="262"/>
    </location>
</feature>
<keyword evidence="3 9" id="KW-0812">Transmembrane</keyword>
<comment type="caution">
    <text evidence="13">The sequence shown here is derived from an EMBL/GenBank/DDBJ whole genome shotgun (WGS) entry which is preliminary data.</text>
</comment>
<accession>A0ABN0XVL6</accession>
<evidence type="ECO:0000256" key="2">
    <source>
        <dbReference type="ARBA" id="ARBA00022519"/>
    </source>
</evidence>
<dbReference type="InterPro" id="IPR004089">
    <property type="entry name" value="MCPsignal_dom"/>
</dbReference>
<proteinExistence type="inferred from homology"/>
<sequence>MNILNKMPVATKIFLIPVIATLSFVIYLLITVSTALNNSTMLDQAREVQFPALQSSASTLVQMQKLRDTLSSAVTTGDEDAITAASNIAAEVRNALDDIAAMSADFSADIQKIGGSFDNYYKVAFGLSESMVQGTADFSKIGELSEQMNQSYDNAIGHMATFRDQQQQAFEKAFQNSNEANDTLISTGIVMALITTVILFATAFPIVTGIKGSIVEVVRSLKDIAREDGDLTVRIQTKSQDEIGELVHWFNQFMEKLQTVVKDIVNASLPLSQLAQNLHQLTEETNRTIDVQQNSATHAKRAVDTMSESVASVAQSAALAADAAGEASGAAGQGQKVVDETVQSIQQLADNVRASAEVIQKLETDSNKVGTVLDVIKGIAEQTNLLALNAAIEAARAGEQGRGFAVVADEVRTLASRTQQSTEEIQATIEQLQNAARSAVTVMEKGTERANGSVQTANKAGDSLSVITSTINRITDMNRQIAGATDEQQSVARSIVGHVDEIHHRTEQTSASSAKLASVSRELAELAGNLEAIAKQFRV</sequence>
<name>A0ABN0XVL6_9ALTE</name>
<dbReference type="PANTHER" id="PTHR32089:SF119">
    <property type="entry name" value="METHYL-ACCEPTING CHEMOTAXIS PROTEIN CTPL"/>
    <property type="match status" value="1"/>
</dbReference>
<dbReference type="SMART" id="SM00283">
    <property type="entry name" value="MA"/>
    <property type="match status" value="1"/>
</dbReference>
<evidence type="ECO:0000313" key="13">
    <source>
        <dbReference type="EMBL" id="GAA0373918.1"/>
    </source>
</evidence>
<dbReference type="PANTHER" id="PTHR32089">
    <property type="entry name" value="METHYL-ACCEPTING CHEMOTAXIS PROTEIN MCPB"/>
    <property type="match status" value="1"/>
</dbReference>
<dbReference type="SUPFAM" id="SSF58104">
    <property type="entry name" value="Methyl-accepting chemotaxis protein (MCP) signaling domain"/>
    <property type="match status" value="1"/>
</dbReference>
<reference evidence="13 14" key="1">
    <citation type="journal article" date="2019" name="Int. J. Syst. Evol. Microbiol.">
        <title>The Global Catalogue of Microorganisms (GCM) 10K type strain sequencing project: providing services to taxonomists for standard genome sequencing and annotation.</title>
        <authorList>
            <consortium name="The Broad Institute Genomics Platform"/>
            <consortium name="The Broad Institute Genome Sequencing Center for Infectious Disease"/>
            <person name="Wu L."/>
            <person name="Ma J."/>
        </authorList>
    </citation>
    <scope>NUCLEOTIDE SEQUENCE [LARGE SCALE GENOMIC DNA]</scope>
    <source>
        <strain evidence="13 14">JCM 13378</strain>
    </source>
</reference>
<feature type="domain" description="Methyl-accepting transducer" evidence="10">
    <location>
        <begin position="267"/>
        <end position="503"/>
    </location>
</feature>
<evidence type="ECO:0000256" key="6">
    <source>
        <dbReference type="ARBA" id="ARBA00023224"/>
    </source>
</evidence>
<dbReference type="PROSITE" id="PS50111">
    <property type="entry name" value="CHEMOTAXIS_TRANSDUC_2"/>
    <property type="match status" value="1"/>
</dbReference>
<comment type="subcellular location">
    <subcellularLocation>
        <location evidence="1">Cell inner membrane</location>
        <topology evidence="1">Multi-pass membrane protein</topology>
    </subcellularLocation>
</comment>
<evidence type="ECO:0000256" key="5">
    <source>
        <dbReference type="ARBA" id="ARBA00023136"/>
    </source>
</evidence>
<evidence type="ECO:0008006" key="15">
    <source>
        <dbReference type="Google" id="ProtNLM"/>
    </source>
</evidence>
<evidence type="ECO:0000256" key="4">
    <source>
        <dbReference type="ARBA" id="ARBA00022989"/>
    </source>
</evidence>
<dbReference type="CDD" id="cd06225">
    <property type="entry name" value="HAMP"/>
    <property type="match status" value="1"/>
</dbReference>
<dbReference type="RefSeq" id="WP_102794503.1">
    <property type="nucleotide sequence ID" value="NZ_BAAAEI010000031.1"/>
</dbReference>
<dbReference type="SMART" id="SM00304">
    <property type="entry name" value="HAMP"/>
    <property type="match status" value="1"/>
</dbReference>
<evidence type="ECO:0000256" key="1">
    <source>
        <dbReference type="ARBA" id="ARBA00004429"/>
    </source>
</evidence>
<dbReference type="InterPro" id="IPR003660">
    <property type="entry name" value="HAMP_dom"/>
</dbReference>
<feature type="transmembrane region" description="Helical" evidence="9">
    <location>
        <begin position="14"/>
        <end position="36"/>
    </location>
</feature>
<evidence type="ECO:0000259" key="11">
    <source>
        <dbReference type="PROSITE" id="PS50192"/>
    </source>
</evidence>
<protein>
    <recommendedName>
        <fullName evidence="15">Methyl-accepting chemotaxis protein</fullName>
    </recommendedName>
</protein>
<gene>
    <name evidence="13" type="ORF">GCM10009092_42680</name>
</gene>
<keyword evidence="6 8" id="KW-0807">Transducer</keyword>
<evidence type="ECO:0000259" key="12">
    <source>
        <dbReference type="PROSITE" id="PS50885"/>
    </source>
</evidence>
<feature type="domain" description="T-SNARE coiled-coil homology" evidence="11">
    <location>
        <begin position="454"/>
        <end position="516"/>
    </location>
</feature>
<evidence type="ECO:0000256" key="8">
    <source>
        <dbReference type="PROSITE-ProRule" id="PRU00284"/>
    </source>
</evidence>
<organism evidence="13 14">
    <name type="scientific">Bowmanella denitrificans</name>
    <dbReference type="NCBI Taxonomy" id="366582"/>
    <lineage>
        <taxon>Bacteria</taxon>
        <taxon>Pseudomonadati</taxon>
        <taxon>Pseudomonadota</taxon>
        <taxon>Gammaproteobacteria</taxon>
        <taxon>Alteromonadales</taxon>
        <taxon>Alteromonadaceae</taxon>
        <taxon>Bowmanella</taxon>
    </lineage>
</organism>
<dbReference type="Proteomes" id="UP001501757">
    <property type="component" value="Unassembled WGS sequence"/>
</dbReference>
<dbReference type="InterPro" id="IPR000727">
    <property type="entry name" value="T_SNARE_dom"/>
</dbReference>
<keyword evidence="2" id="KW-0997">Cell inner membrane</keyword>
<evidence type="ECO:0000259" key="10">
    <source>
        <dbReference type="PROSITE" id="PS50111"/>
    </source>
</evidence>
<evidence type="ECO:0000313" key="14">
    <source>
        <dbReference type="Proteomes" id="UP001501757"/>
    </source>
</evidence>
<dbReference type="EMBL" id="BAAAEI010000031">
    <property type="protein sequence ID" value="GAA0373918.1"/>
    <property type="molecule type" value="Genomic_DNA"/>
</dbReference>
<dbReference type="PROSITE" id="PS50885">
    <property type="entry name" value="HAMP"/>
    <property type="match status" value="1"/>
</dbReference>
<dbReference type="PROSITE" id="PS50192">
    <property type="entry name" value="T_SNARE"/>
    <property type="match status" value="1"/>
</dbReference>
<evidence type="ECO:0000256" key="9">
    <source>
        <dbReference type="SAM" id="Phobius"/>
    </source>
</evidence>
<feature type="transmembrane region" description="Helical" evidence="9">
    <location>
        <begin position="184"/>
        <end position="207"/>
    </location>
</feature>
<keyword evidence="14" id="KW-1185">Reference proteome</keyword>
<evidence type="ECO:0000256" key="7">
    <source>
        <dbReference type="ARBA" id="ARBA00029447"/>
    </source>
</evidence>
<comment type="similarity">
    <text evidence="7">Belongs to the methyl-accepting chemotaxis (MCP) protein family.</text>
</comment>
<dbReference type="Pfam" id="PF00672">
    <property type="entry name" value="HAMP"/>
    <property type="match status" value="1"/>
</dbReference>
<keyword evidence="5 9" id="KW-0472">Membrane</keyword>